<sequence>MHVVASRLNLELLPHVSGDFDHVIKVQLIQPGEDEEFVMSLKNQLTAAVVEELGLVDQEYHRIKRSLEEKRSFHCDLKRHDVTKELRNWLERDTVSARINSTLSNKRYLLVVENMYEPIRTSDFTNQFGLPRPSRWTSSGWLIFTTSQEVYNKSKSEDDVLQDCPNNDDIMMFLTLVALHLTAKHICKVVGQKDDEEYWHRITLRCFHYALLLFPQRHEPADANKNNYVITKDELIRHWDSQGFLTTTSKSREDQDNFSTSSIRRAYQVGNTILEAFQEYSLLKLPYYPATEAEEATKTATHFLLFHGLVTNHLTKDEISHEERWFQNKRWIKLGCNQEVEDQGWHISTKWQSKEEESGWESAMMDKIILVAHPTLKSFLLINAPHIKKLSLHGCRKLENVELRELGALEDLDLSATSIKELPADIPNLPQLRRLLLMGVPFLRRFPWHSLERFPDVFHLDHCTKVNDNNYDDQVSHLSRKVAYLCVEDSTFFYSFTDETRCSVERGKFFQSLYVQIAPCTVNIRRLEDEHGILANKLQELAQKKSVYGDVYCHYMTEEVSVVSTTRHVEMFAIDRYPDGLRCLLDVVKSISMTEDTFVSCLSNLSDLYLLEDCTLRLCHRMKHVFHNSYVIRVYGLRNAWVSQLKGLIHFHTLLNEKCVCSFYLLKHLHLEYCPRLESIMGIGSGLQNLTTLHILFCYNLKTIFHQHFSHRDISDLLKLPELQMMRLQELPLLEHFDDGVDAVTSAPAWKDAGACAVSLASTQKIYSTRWR</sequence>
<dbReference type="AlphaFoldDB" id="A0A0D9W4G9"/>
<dbReference type="PANTHER" id="PTHR33463">
    <property type="entry name" value="NB-ARC DOMAIN-CONTAINING PROTEIN-RELATED"/>
    <property type="match status" value="1"/>
</dbReference>
<protein>
    <recommendedName>
        <fullName evidence="3">NB-ARC domain-containing protein</fullName>
    </recommendedName>
</protein>
<dbReference type="InterPro" id="IPR050905">
    <property type="entry name" value="Plant_NBS-LRR"/>
</dbReference>
<dbReference type="eggNOG" id="ENOG502RAVK">
    <property type="taxonomic scope" value="Eukaryota"/>
</dbReference>
<evidence type="ECO:0000313" key="1">
    <source>
        <dbReference type="EnsemblPlants" id="LPERR04G08050.1"/>
    </source>
</evidence>
<evidence type="ECO:0000313" key="2">
    <source>
        <dbReference type="Proteomes" id="UP000032180"/>
    </source>
</evidence>
<dbReference type="Gene3D" id="3.80.10.10">
    <property type="entry name" value="Ribonuclease Inhibitor"/>
    <property type="match status" value="2"/>
</dbReference>
<dbReference type="PANTHER" id="PTHR33463:SF28">
    <property type="entry name" value="VTA1_CALLOSE SYNTHASE N-TERMINAL DOMAIN-CONTAINING PROTEIN"/>
    <property type="match status" value="1"/>
</dbReference>
<organism evidence="1 2">
    <name type="scientific">Leersia perrieri</name>
    <dbReference type="NCBI Taxonomy" id="77586"/>
    <lineage>
        <taxon>Eukaryota</taxon>
        <taxon>Viridiplantae</taxon>
        <taxon>Streptophyta</taxon>
        <taxon>Embryophyta</taxon>
        <taxon>Tracheophyta</taxon>
        <taxon>Spermatophyta</taxon>
        <taxon>Magnoliopsida</taxon>
        <taxon>Liliopsida</taxon>
        <taxon>Poales</taxon>
        <taxon>Poaceae</taxon>
        <taxon>BOP clade</taxon>
        <taxon>Oryzoideae</taxon>
        <taxon>Oryzeae</taxon>
        <taxon>Oryzinae</taxon>
        <taxon>Leersia</taxon>
    </lineage>
</organism>
<reference evidence="1 2" key="1">
    <citation type="submission" date="2012-08" db="EMBL/GenBank/DDBJ databases">
        <title>Oryza genome evolution.</title>
        <authorList>
            <person name="Wing R.A."/>
        </authorList>
    </citation>
    <scope>NUCLEOTIDE SEQUENCE</scope>
</reference>
<dbReference type="EnsemblPlants" id="LPERR04G08050.1">
    <property type="protein sequence ID" value="LPERR04G08050.1"/>
    <property type="gene ID" value="LPERR04G08050"/>
</dbReference>
<dbReference type="STRING" id="77586.A0A0D9W4G9"/>
<evidence type="ECO:0008006" key="3">
    <source>
        <dbReference type="Google" id="ProtNLM"/>
    </source>
</evidence>
<dbReference type="SUPFAM" id="SSF52047">
    <property type="entry name" value="RNI-like"/>
    <property type="match status" value="1"/>
</dbReference>
<reference evidence="2" key="2">
    <citation type="submission" date="2013-12" db="EMBL/GenBank/DDBJ databases">
        <authorList>
            <person name="Yu Y."/>
            <person name="Lee S."/>
            <person name="de Baynast K."/>
            <person name="Wissotski M."/>
            <person name="Liu L."/>
            <person name="Talag J."/>
            <person name="Goicoechea J."/>
            <person name="Angelova A."/>
            <person name="Jetty R."/>
            <person name="Kudrna D."/>
            <person name="Golser W."/>
            <person name="Rivera L."/>
            <person name="Zhang J."/>
            <person name="Wing R."/>
        </authorList>
    </citation>
    <scope>NUCLEOTIDE SEQUENCE</scope>
</reference>
<dbReference type="Gramene" id="LPERR04G08050.1">
    <property type="protein sequence ID" value="LPERR04G08050.1"/>
    <property type="gene ID" value="LPERR04G08050"/>
</dbReference>
<reference evidence="1" key="3">
    <citation type="submission" date="2015-04" db="UniProtKB">
        <authorList>
            <consortium name="EnsemblPlants"/>
        </authorList>
    </citation>
    <scope>IDENTIFICATION</scope>
</reference>
<proteinExistence type="predicted"/>
<keyword evidence="2" id="KW-1185">Reference proteome</keyword>
<dbReference type="InterPro" id="IPR032675">
    <property type="entry name" value="LRR_dom_sf"/>
</dbReference>
<dbReference type="Proteomes" id="UP000032180">
    <property type="component" value="Chromosome 4"/>
</dbReference>
<accession>A0A0D9W4G9</accession>
<dbReference type="HOGENOM" id="CLU_014610_0_0_1"/>
<name>A0A0D9W4G9_9ORYZ</name>